<evidence type="ECO:0000313" key="1">
    <source>
        <dbReference type="EMBL" id="GCC41008.1"/>
    </source>
</evidence>
<keyword evidence="2" id="KW-1185">Reference proteome</keyword>
<gene>
    <name evidence="1" type="ORF">chiPu_0024591</name>
</gene>
<sequence>MGLPAVWTIPFINTVQVGVGPGDWPVRARTLGACELPL</sequence>
<organism evidence="1 2">
    <name type="scientific">Chiloscyllium punctatum</name>
    <name type="common">Brownbanded bambooshark</name>
    <name type="synonym">Hemiscyllium punctatum</name>
    <dbReference type="NCBI Taxonomy" id="137246"/>
    <lineage>
        <taxon>Eukaryota</taxon>
        <taxon>Metazoa</taxon>
        <taxon>Chordata</taxon>
        <taxon>Craniata</taxon>
        <taxon>Vertebrata</taxon>
        <taxon>Chondrichthyes</taxon>
        <taxon>Elasmobranchii</taxon>
        <taxon>Galeomorphii</taxon>
        <taxon>Galeoidea</taxon>
        <taxon>Orectolobiformes</taxon>
        <taxon>Hemiscylliidae</taxon>
        <taxon>Chiloscyllium</taxon>
    </lineage>
</organism>
<name>A0A401TEF7_CHIPU</name>
<feature type="non-terminal residue" evidence="1">
    <location>
        <position position="38"/>
    </location>
</feature>
<comment type="caution">
    <text evidence="1">The sequence shown here is derived from an EMBL/GenBank/DDBJ whole genome shotgun (WGS) entry which is preliminary data.</text>
</comment>
<dbReference type="AlphaFoldDB" id="A0A401TEF7"/>
<protein>
    <submittedName>
        <fullName evidence="1">Uncharacterized protein</fullName>
    </submittedName>
</protein>
<evidence type="ECO:0000313" key="2">
    <source>
        <dbReference type="Proteomes" id="UP000287033"/>
    </source>
</evidence>
<dbReference type="EMBL" id="BEZZ01042417">
    <property type="protein sequence ID" value="GCC41008.1"/>
    <property type="molecule type" value="Genomic_DNA"/>
</dbReference>
<dbReference type="Proteomes" id="UP000287033">
    <property type="component" value="Unassembled WGS sequence"/>
</dbReference>
<reference evidence="1 2" key="1">
    <citation type="journal article" date="2018" name="Nat. Ecol. Evol.">
        <title>Shark genomes provide insights into elasmobranch evolution and the origin of vertebrates.</title>
        <authorList>
            <person name="Hara Y"/>
            <person name="Yamaguchi K"/>
            <person name="Onimaru K"/>
            <person name="Kadota M"/>
            <person name="Koyanagi M"/>
            <person name="Keeley SD"/>
            <person name="Tatsumi K"/>
            <person name="Tanaka K"/>
            <person name="Motone F"/>
            <person name="Kageyama Y"/>
            <person name="Nozu R"/>
            <person name="Adachi N"/>
            <person name="Nishimura O"/>
            <person name="Nakagawa R"/>
            <person name="Tanegashima C"/>
            <person name="Kiyatake I"/>
            <person name="Matsumoto R"/>
            <person name="Murakumo K"/>
            <person name="Nishida K"/>
            <person name="Terakita A"/>
            <person name="Kuratani S"/>
            <person name="Sato K"/>
            <person name="Hyodo S Kuraku.S."/>
        </authorList>
    </citation>
    <scope>NUCLEOTIDE SEQUENCE [LARGE SCALE GENOMIC DNA]</scope>
</reference>
<proteinExistence type="predicted"/>
<accession>A0A401TEF7</accession>